<gene>
    <name evidence="2" type="ORF">GGX14DRAFT_649986</name>
</gene>
<dbReference type="Proteomes" id="UP001219525">
    <property type="component" value="Unassembled WGS sequence"/>
</dbReference>
<organism evidence="2 3">
    <name type="scientific">Mycena pura</name>
    <dbReference type="NCBI Taxonomy" id="153505"/>
    <lineage>
        <taxon>Eukaryota</taxon>
        <taxon>Fungi</taxon>
        <taxon>Dikarya</taxon>
        <taxon>Basidiomycota</taxon>
        <taxon>Agaricomycotina</taxon>
        <taxon>Agaricomycetes</taxon>
        <taxon>Agaricomycetidae</taxon>
        <taxon>Agaricales</taxon>
        <taxon>Marasmiineae</taxon>
        <taxon>Mycenaceae</taxon>
        <taxon>Mycena</taxon>
    </lineage>
</organism>
<sequence>MHPHFPYSYGFHSWHGGPRRLVWFILGAASATMWIHHKEAHRQTHERYFGHCFRPPVASMRPDLLPPDEAAQWRARDISAAINNIPAVPAPAPAPAPPPLPWGYSEAHQDRQWEEEKLKLQAIGKQAENVMAKLSEDALDTVMTAMEALKAKLAQHREQREQAQRQLEKQLEEQKNNPHRFV</sequence>
<evidence type="ECO:0000256" key="1">
    <source>
        <dbReference type="SAM" id="MobiDB-lite"/>
    </source>
</evidence>
<accession>A0AAD7E266</accession>
<keyword evidence="3" id="KW-1185">Reference proteome</keyword>
<evidence type="ECO:0000313" key="2">
    <source>
        <dbReference type="EMBL" id="KAJ7224377.1"/>
    </source>
</evidence>
<evidence type="ECO:0000313" key="3">
    <source>
        <dbReference type="Proteomes" id="UP001219525"/>
    </source>
</evidence>
<dbReference type="EMBL" id="JARJCW010000005">
    <property type="protein sequence ID" value="KAJ7224377.1"/>
    <property type="molecule type" value="Genomic_DNA"/>
</dbReference>
<feature type="region of interest" description="Disordered" evidence="1">
    <location>
        <begin position="153"/>
        <end position="182"/>
    </location>
</feature>
<comment type="caution">
    <text evidence="2">The sequence shown here is derived from an EMBL/GenBank/DDBJ whole genome shotgun (WGS) entry which is preliminary data.</text>
</comment>
<reference evidence="2" key="1">
    <citation type="submission" date="2023-03" db="EMBL/GenBank/DDBJ databases">
        <title>Massive genome expansion in bonnet fungi (Mycena s.s.) driven by repeated elements and novel gene families across ecological guilds.</title>
        <authorList>
            <consortium name="Lawrence Berkeley National Laboratory"/>
            <person name="Harder C.B."/>
            <person name="Miyauchi S."/>
            <person name="Viragh M."/>
            <person name="Kuo A."/>
            <person name="Thoen E."/>
            <person name="Andreopoulos B."/>
            <person name="Lu D."/>
            <person name="Skrede I."/>
            <person name="Drula E."/>
            <person name="Henrissat B."/>
            <person name="Morin E."/>
            <person name="Kohler A."/>
            <person name="Barry K."/>
            <person name="LaButti K."/>
            <person name="Morin E."/>
            <person name="Salamov A."/>
            <person name="Lipzen A."/>
            <person name="Mereny Z."/>
            <person name="Hegedus B."/>
            <person name="Baldrian P."/>
            <person name="Stursova M."/>
            <person name="Weitz H."/>
            <person name="Taylor A."/>
            <person name="Grigoriev I.V."/>
            <person name="Nagy L.G."/>
            <person name="Martin F."/>
            <person name="Kauserud H."/>
        </authorList>
    </citation>
    <scope>NUCLEOTIDE SEQUENCE</scope>
    <source>
        <strain evidence="2">9144</strain>
    </source>
</reference>
<feature type="compositionally biased region" description="Basic and acidic residues" evidence="1">
    <location>
        <begin position="155"/>
        <end position="176"/>
    </location>
</feature>
<dbReference type="AlphaFoldDB" id="A0AAD7E266"/>
<proteinExistence type="predicted"/>
<name>A0AAD7E266_9AGAR</name>
<protein>
    <submittedName>
        <fullName evidence="2">Uncharacterized protein</fullName>
    </submittedName>
</protein>